<dbReference type="Proteomes" id="UP001597116">
    <property type="component" value="Unassembled WGS sequence"/>
</dbReference>
<name>A0ABW3QGL3_9BACT</name>
<dbReference type="RefSeq" id="WP_265988563.1">
    <property type="nucleotide sequence ID" value="NZ_CP110973.1"/>
</dbReference>
<evidence type="ECO:0000313" key="1">
    <source>
        <dbReference type="EMBL" id="MFD1144540.1"/>
    </source>
</evidence>
<organism evidence="1 2">
    <name type="scientific">Larkinella insperata</name>
    <dbReference type="NCBI Taxonomy" id="332158"/>
    <lineage>
        <taxon>Bacteria</taxon>
        <taxon>Pseudomonadati</taxon>
        <taxon>Bacteroidota</taxon>
        <taxon>Cytophagia</taxon>
        <taxon>Cytophagales</taxon>
        <taxon>Spirosomataceae</taxon>
        <taxon>Larkinella</taxon>
    </lineage>
</organism>
<proteinExistence type="predicted"/>
<comment type="caution">
    <text evidence="1">The sequence shown here is derived from an EMBL/GenBank/DDBJ whole genome shotgun (WGS) entry which is preliminary data.</text>
</comment>
<accession>A0ABW3QGL3</accession>
<gene>
    <name evidence="1" type="ORF">ACFQ4C_25660</name>
</gene>
<protein>
    <submittedName>
        <fullName evidence="1">Uncharacterized protein</fullName>
    </submittedName>
</protein>
<reference evidence="2" key="1">
    <citation type="journal article" date="2019" name="Int. J. Syst. Evol. Microbiol.">
        <title>The Global Catalogue of Microorganisms (GCM) 10K type strain sequencing project: providing services to taxonomists for standard genome sequencing and annotation.</title>
        <authorList>
            <consortium name="The Broad Institute Genomics Platform"/>
            <consortium name="The Broad Institute Genome Sequencing Center for Infectious Disease"/>
            <person name="Wu L."/>
            <person name="Ma J."/>
        </authorList>
    </citation>
    <scope>NUCLEOTIDE SEQUENCE [LARGE SCALE GENOMIC DNA]</scope>
    <source>
        <strain evidence="2">CCUG 55608</strain>
    </source>
</reference>
<dbReference type="EMBL" id="JBHTLP010000021">
    <property type="protein sequence ID" value="MFD1144540.1"/>
    <property type="molecule type" value="Genomic_DNA"/>
</dbReference>
<keyword evidence="2" id="KW-1185">Reference proteome</keyword>
<sequence length="160" mass="18660">MNRTEKLKVLENLLEGNNEKLRELHCERQKKAMPFLEVYGFVNIHQCSPLLLDVLVIPTASIINHNRKDYIPLRDCLRRFDEIDTIKYPCYPYSAVGSIDIDDYRFDAAVLDSIQIRYRNYSNRYLKGGTVADLRLYFNQSASAFDLYPLLLLSFESNPS</sequence>
<evidence type="ECO:0000313" key="2">
    <source>
        <dbReference type="Proteomes" id="UP001597116"/>
    </source>
</evidence>